<feature type="transmembrane region" description="Helical" evidence="2">
    <location>
        <begin position="21"/>
        <end position="40"/>
    </location>
</feature>
<accession>A0A3L6DHU0</accession>
<gene>
    <name evidence="3" type="ORF">Zm00014a_017518</name>
</gene>
<evidence type="ECO:0000256" key="1">
    <source>
        <dbReference type="SAM" id="MobiDB-lite"/>
    </source>
</evidence>
<keyword evidence="2" id="KW-0472">Membrane</keyword>
<evidence type="ECO:0000313" key="3">
    <source>
        <dbReference type="EMBL" id="PWZ08175.1"/>
    </source>
</evidence>
<name>A0A3L6DHU0_MAIZE</name>
<dbReference type="Proteomes" id="UP000251960">
    <property type="component" value="Chromosome 9"/>
</dbReference>
<dbReference type="AlphaFoldDB" id="A0A3L6DHU0"/>
<feature type="region of interest" description="Disordered" evidence="1">
    <location>
        <begin position="117"/>
        <end position="140"/>
    </location>
</feature>
<evidence type="ECO:0000256" key="2">
    <source>
        <dbReference type="SAM" id="Phobius"/>
    </source>
</evidence>
<reference evidence="3" key="1">
    <citation type="journal article" date="2018" name="Nat. Genet.">
        <title>Extensive intraspecific gene order and gene structural variations between Mo17 and other maize genomes.</title>
        <authorList>
            <person name="Sun S."/>
            <person name="Zhou Y."/>
            <person name="Chen J."/>
            <person name="Shi J."/>
            <person name="Zhao H."/>
            <person name="Zhao H."/>
            <person name="Song W."/>
            <person name="Zhang M."/>
            <person name="Cui Y."/>
            <person name="Dong X."/>
            <person name="Liu H."/>
            <person name="Ma X."/>
            <person name="Jiao Y."/>
            <person name="Wang B."/>
            <person name="Wei X."/>
            <person name="Stein J.C."/>
            <person name="Glaubitz J.C."/>
            <person name="Lu F."/>
            <person name="Yu G."/>
            <person name="Liang C."/>
            <person name="Fengler K."/>
            <person name="Li B."/>
            <person name="Rafalski A."/>
            <person name="Schnable P.S."/>
            <person name="Ware D.H."/>
            <person name="Buckler E.S."/>
            <person name="Lai J."/>
        </authorList>
    </citation>
    <scope>NUCLEOTIDE SEQUENCE [LARGE SCALE GENOMIC DNA]</scope>
    <source>
        <tissue evidence="3">Seedling</tissue>
    </source>
</reference>
<sequence length="179" mass="19983">MGRASGRLTRHGPFDHLYLRTIIMVLASVATTLFAILLLFSPPPLMPPPSRHPILGRGRRSRRLLPVVVRHQPQHRLTQWLLHVHEDVSHHARAIVFTVVGRPVRLPGLCPILPPHPAASTHGRSREPTDARRCGCEASPSCSWPFSMRAVEEDMVAPATLRYLGDEESRSEILDNQGS</sequence>
<organism evidence="3">
    <name type="scientific">Zea mays</name>
    <name type="common">Maize</name>
    <dbReference type="NCBI Taxonomy" id="4577"/>
    <lineage>
        <taxon>Eukaryota</taxon>
        <taxon>Viridiplantae</taxon>
        <taxon>Streptophyta</taxon>
        <taxon>Embryophyta</taxon>
        <taxon>Tracheophyta</taxon>
        <taxon>Spermatophyta</taxon>
        <taxon>Magnoliopsida</taxon>
        <taxon>Liliopsida</taxon>
        <taxon>Poales</taxon>
        <taxon>Poaceae</taxon>
        <taxon>PACMAD clade</taxon>
        <taxon>Panicoideae</taxon>
        <taxon>Andropogonodae</taxon>
        <taxon>Andropogoneae</taxon>
        <taxon>Tripsacinae</taxon>
        <taxon>Zea</taxon>
    </lineage>
</organism>
<feature type="compositionally biased region" description="Basic and acidic residues" evidence="1">
    <location>
        <begin position="124"/>
        <end position="135"/>
    </location>
</feature>
<comment type="caution">
    <text evidence="3">The sequence shown here is derived from an EMBL/GenBank/DDBJ whole genome shotgun (WGS) entry which is preliminary data.</text>
</comment>
<proteinExistence type="predicted"/>
<keyword evidence="2" id="KW-1133">Transmembrane helix</keyword>
<protein>
    <submittedName>
        <fullName evidence="3">Uncharacterized protein</fullName>
    </submittedName>
</protein>
<dbReference type="EMBL" id="NCVQ01000010">
    <property type="protein sequence ID" value="PWZ08175.1"/>
    <property type="molecule type" value="Genomic_DNA"/>
</dbReference>
<keyword evidence="2" id="KW-0812">Transmembrane</keyword>